<evidence type="ECO:0000313" key="2">
    <source>
        <dbReference type="Proteomes" id="UP000185934"/>
    </source>
</evidence>
<dbReference type="OrthoDB" id="165167at2"/>
<dbReference type="AlphaFoldDB" id="A0A1P8F9A1"/>
<evidence type="ECO:0000313" key="1">
    <source>
        <dbReference type="EMBL" id="APV45020.1"/>
    </source>
</evidence>
<dbReference type="STRING" id="1839801.Dform_01700"/>
<accession>A0A1P8F9A1</accession>
<dbReference type="EMBL" id="CP018258">
    <property type="protein sequence ID" value="APV45020.1"/>
    <property type="molecule type" value="Genomic_DNA"/>
</dbReference>
<organism evidence="1 2">
    <name type="scientific">Dehalogenimonas formicexedens</name>
    <dbReference type="NCBI Taxonomy" id="1839801"/>
    <lineage>
        <taxon>Bacteria</taxon>
        <taxon>Bacillati</taxon>
        <taxon>Chloroflexota</taxon>
        <taxon>Dehalococcoidia</taxon>
        <taxon>Dehalococcoidales</taxon>
        <taxon>Dehalococcoidaceae</taxon>
        <taxon>Dehalogenimonas</taxon>
    </lineage>
</organism>
<name>A0A1P8F9A1_9CHLR</name>
<reference evidence="2" key="1">
    <citation type="submission" date="2016-11" db="EMBL/GenBank/DDBJ databases">
        <title>Dehalogenimonas formicexedens sp. nov., a chlorinated alkane respiring bacterium isolated from contaminated groundwater.</title>
        <authorList>
            <person name="Key T.A."/>
            <person name="Bowman K.S."/>
            <person name="Lee I."/>
            <person name="Chun J."/>
            <person name="Albuquerque L."/>
            <person name="da Costa M.S."/>
            <person name="Rainey F.A."/>
            <person name="Moe W.M."/>
        </authorList>
    </citation>
    <scope>NUCLEOTIDE SEQUENCE [LARGE SCALE GENOMIC DNA]</scope>
    <source>
        <strain evidence="2">NSZ-14</strain>
    </source>
</reference>
<evidence type="ECO:0008006" key="3">
    <source>
        <dbReference type="Google" id="ProtNLM"/>
    </source>
</evidence>
<dbReference type="Proteomes" id="UP000185934">
    <property type="component" value="Chromosome"/>
</dbReference>
<dbReference type="RefSeq" id="WP_076004619.1">
    <property type="nucleotide sequence ID" value="NZ_CP018258.1"/>
</dbReference>
<sequence>MDASVIKKLQFKSGTKAAVLNAPPGYVDESIPVSESLTGAAGQSLDFVQVFVRNAGDLARVIPEVQKALKHDGLLWISYPKGSSKVKTDLNRDILWKEMEQYHLLGVSLVSIDETWSAMRFRPADKVGSSP</sequence>
<gene>
    <name evidence="1" type="ORF">Dform_01700</name>
</gene>
<protein>
    <recommendedName>
        <fullName evidence="3">DUF3052 domain-containing protein</fullName>
    </recommendedName>
</protein>
<proteinExistence type="predicted"/>
<dbReference type="KEGG" id="dfo:Dform_01700"/>
<keyword evidence="2" id="KW-1185">Reference proteome</keyword>